<gene>
    <name evidence="2" type="ORF">AYI69_g4056</name>
</gene>
<feature type="compositionally biased region" description="Polar residues" evidence="1">
    <location>
        <begin position="8"/>
        <end position="22"/>
    </location>
</feature>
<feature type="region of interest" description="Disordered" evidence="1">
    <location>
        <begin position="1"/>
        <end position="23"/>
    </location>
</feature>
<evidence type="ECO:0000256" key="1">
    <source>
        <dbReference type="SAM" id="MobiDB-lite"/>
    </source>
</evidence>
<evidence type="ECO:0000313" key="2">
    <source>
        <dbReference type="EMBL" id="OMJ26200.1"/>
    </source>
</evidence>
<accession>A0A1R1YH22</accession>
<dbReference type="Proteomes" id="UP000187429">
    <property type="component" value="Unassembled WGS sequence"/>
</dbReference>
<organism evidence="2 3">
    <name type="scientific">Smittium culicis</name>
    <dbReference type="NCBI Taxonomy" id="133412"/>
    <lineage>
        <taxon>Eukaryota</taxon>
        <taxon>Fungi</taxon>
        <taxon>Fungi incertae sedis</taxon>
        <taxon>Zoopagomycota</taxon>
        <taxon>Kickxellomycotina</taxon>
        <taxon>Harpellomycetes</taxon>
        <taxon>Harpellales</taxon>
        <taxon>Legeriomycetaceae</taxon>
        <taxon>Smittium</taxon>
    </lineage>
</organism>
<sequence>MLDKSTKASHSVTSSRMKSGTVSRRCCGPTCYPKLLTCPRNFAVYVGMASCRNFDTVNTISKSPAPICAVLG</sequence>
<name>A0A1R1YH22_9FUNG</name>
<dbReference type="EMBL" id="LSSM01001512">
    <property type="protein sequence ID" value="OMJ26200.1"/>
    <property type="molecule type" value="Genomic_DNA"/>
</dbReference>
<proteinExistence type="predicted"/>
<comment type="caution">
    <text evidence="2">The sequence shown here is derived from an EMBL/GenBank/DDBJ whole genome shotgun (WGS) entry which is preliminary data.</text>
</comment>
<keyword evidence="3" id="KW-1185">Reference proteome</keyword>
<evidence type="ECO:0000313" key="3">
    <source>
        <dbReference type="Proteomes" id="UP000187429"/>
    </source>
</evidence>
<protein>
    <submittedName>
        <fullName evidence="2">Uncharacterized protein</fullName>
    </submittedName>
</protein>
<reference evidence="3" key="1">
    <citation type="submission" date="2017-01" db="EMBL/GenBank/DDBJ databases">
        <authorList>
            <person name="Wang Y."/>
            <person name="White M."/>
            <person name="Kvist S."/>
            <person name="Moncalvo J.-M."/>
        </authorList>
    </citation>
    <scope>NUCLEOTIDE SEQUENCE [LARGE SCALE GENOMIC DNA]</scope>
    <source>
        <strain evidence="3">ID-206-W2</strain>
    </source>
</reference>
<dbReference type="AlphaFoldDB" id="A0A1R1YH22"/>